<dbReference type="Gene3D" id="4.10.280.10">
    <property type="entry name" value="Helix-loop-helix DNA-binding domain"/>
    <property type="match status" value="1"/>
</dbReference>
<keyword evidence="5" id="KW-0539">Nucleus</keyword>
<dbReference type="PROSITE" id="PS50888">
    <property type="entry name" value="BHLH"/>
    <property type="match status" value="1"/>
</dbReference>
<dbReference type="Proteomes" id="UP000636709">
    <property type="component" value="Unassembled WGS sequence"/>
</dbReference>
<evidence type="ECO:0000256" key="1">
    <source>
        <dbReference type="ARBA" id="ARBA00004123"/>
    </source>
</evidence>
<evidence type="ECO:0000313" key="10">
    <source>
        <dbReference type="Proteomes" id="UP000636709"/>
    </source>
</evidence>
<name>A0A835BXQ2_9POAL</name>
<reference evidence="9" key="1">
    <citation type="submission" date="2020-07" db="EMBL/GenBank/DDBJ databases">
        <title>Genome sequence and genetic diversity analysis of an under-domesticated orphan crop, white fonio (Digitaria exilis).</title>
        <authorList>
            <person name="Bennetzen J.L."/>
            <person name="Chen S."/>
            <person name="Ma X."/>
            <person name="Wang X."/>
            <person name="Yssel A.E.J."/>
            <person name="Chaluvadi S.R."/>
            <person name="Johnson M."/>
            <person name="Gangashetty P."/>
            <person name="Hamidou F."/>
            <person name="Sanogo M.D."/>
            <person name="Zwaenepoel A."/>
            <person name="Wallace J."/>
            <person name="Van De Peer Y."/>
            <person name="Van Deynze A."/>
        </authorList>
    </citation>
    <scope>NUCLEOTIDE SEQUENCE</scope>
    <source>
        <tissue evidence="9">Leaves</tissue>
    </source>
</reference>
<dbReference type="AlphaFoldDB" id="A0A835BXQ2"/>
<evidence type="ECO:0000256" key="4">
    <source>
        <dbReference type="ARBA" id="ARBA00023163"/>
    </source>
</evidence>
<dbReference type="GO" id="GO:0005634">
    <property type="term" value="C:nucleus"/>
    <property type="evidence" value="ECO:0007669"/>
    <property type="project" value="UniProtKB-SubCell"/>
</dbReference>
<dbReference type="PANTHER" id="PTHR45959:SF71">
    <property type="entry name" value="BHLH DOMAIN-CONTAINING PROTEIN"/>
    <property type="match status" value="1"/>
</dbReference>
<evidence type="ECO:0000259" key="8">
    <source>
        <dbReference type="PROSITE" id="PS51671"/>
    </source>
</evidence>
<dbReference type="InterPro" id="IPR011598">
    <property type="entry name" value="bHLH_dom"/>
</dbReference>
<keyword evidence="3" id="KW-0805">Transcription regulation</keyword>
<dbReference type="PANTHER" id="PTHR45959">
    <property type="entry name" value="BHLH TRANSCRIPTION FACTOR"/>
    <property type="match status" value="1"/>
</dbReference>
<accession>A0A835BXQ2</accession>
<feature type="coiled-coil region" evidence="6">
    <location>
        <begin position="173"/>
        <end position="200"/>
    </location>
</feature>
<comment type="similarity">
    <text evidence="2">Belongs to the bHLH protein family.</text>
</comment>
<comment type="subcellular location">
    <subcellularLocation>
        <location evidence="1">Nucleus</location>
    </subcellularLocation>
</comment>
<evidence type="ECO:0000256" key="6">
    <source>
        <dbReference type="SAM" id="Coils"/>
    </source>
</evidence>
<keyword evidence="6" id="KW-0175">Coiled coil</keyword>
<dbReference type="EMBL" id="JACEFO010001734">
    <property type="protein sequence ID" value="KAF8714806.1"/>
    <property type="molecule type" value="Genomic_DNA"/>
</dbReference>
<feature type="domain" description="ACT" evidence="8">
    <location>
        <begin position="250"/>
        <end position="329"/>
    </location>
</feature>
<keyword evidence="10" id="KW-1185">Reference proteome</keyword>
<dbReference type="InterPro" id="IPR036638">
    <property type="entry name" value="HLH_DNA-bd_sf"/>
</dbReference>
<evidence type="ECO:0000256" key="3">
    <source>
        <dbReference type="ARBA" id="ARBA00023015"/>
    </source>
</evidence>
<evidence type="ECO:0000256" key="5">
    <source>
        <dbReference type="ARBA" id="ARBA00023242"/>
    </source>
</evidence>
<proteinExistence type="inferred from homology"/>
<evidence type="ECO:0008006" key="11">
    <source>
        <dbReference type="Google" id="ProtNLM"/>
    </source>
</evidence>
<organism evidence="9 10">
    <name type="scientific">Digitaria exilis</name>
    <dbReference type="NCBI Taxonomy" id="1010633"/>
    <lineage>
        <taxon>Eukaryota</taxon>
        <taxon>Viridiplantae</taxon>
        <taxon>Streptophyta</taxon>
        <taxon>Embryophyta</taxon>
        <taxon>Tracheophyta</taxon>
        <taxon>Spermatophyta</taxon>
        <taxon>Magnoliopsida</taxon>
        <taxon>Liliopsida</taxon>
        <taxon>Poales</taxon>
        <taxon>Poaceae</taxon>
        <taxon>PACMAD clade</taxon>
        <taxon>Panicoideae</taxon>
        <taxon>Panicodae</taxon>
        <taxon>Paniceae</taxon>
        <taxon>Anthephorinae</taxon>
        <taxon>Digitaria</taxon>
    </lineage>
</organism>
<keyword evidence="4" id="KW-0804">Transcription</keyword>
<sequence length="329" mass="35606">MEWAMMDTLQQEHLAPASGNDDDCVAGATATFPSLQALREASLAAEMVEELIGQPHAAANSSWSSSVDDGETGGAAGNNIAGPLLSSSSSWNFGAPPRRDGMSWDGAAARGLLEMEYGSPPARRAAVVKSVGSMYAQEHIIAERKRREKINQRFVELSTVIPGLKKMDKATILSDATRYVKELQEKLKELENGSNNDRIIESWVLVKKTCVTAPDEGSSPPSWTSSGTAATSRKPLPEIEVRFLEDKSVMVRIHCEDGKGVAVRVLTEVDELHLNIINANVMPFLASTLIITITAKVEEGFTVTADEIADRLHSALLRSSCNSPEETRN</sequence>
<dbReference type="InterPro" id="IPR002912">
    <property type="entry name" value="ACT_dom"/>
</dbReference>
<feature type="domain" description="BHLH" evidence="7">
    <location>
        <begin position="134"/>
        <end position="183"/>
    </location>
</feature>
<comment type="caution">
    <text evidence="9">The sequence shown here is derived from an EMBL/GenBank/DDBJ whole genome shotgun (WGS) entry which is preliminary data.</text>
</comment>
<dbReference type="InterPro" id="IPR052610">
    <property type="entry name" value="bHLH_transcription_regulator"/>
</dbReference>
<protein>
    <recommendedName>
        <fullName evidence="11">BHLH domain-containing protein</fullName>
    </recommendedName>
</protein>
<dbReference type="SMART" id="SM00353">
    <property type="entry name" value="HLH"/>
    <property type="match status" value="1"/>
</dbReference>
<dbReference type="GO" id="GO:0046983">
    <property type="term" value="F:protein dimerization activity"/>
    <property type="evidence" value="ECO:0007669"/>
    <property type="project" value="InterPro"/>
</dbReference>
<dbReference type="Pfam" id="PF22754">
    <property type="entry name" value="bHLH-TF_ACT-like_plant"/>
    <property type="match status" value="1"/>
</dbReference>
<evidence type="ECO:0000313" key="9">
    <source>
        <dbReference type="EMBL" id="KAF8714806.1"/>
    </source>
</evidence>
<evidence type="ECO:0000259" key="7">
    <source>
        <dbReference type="PROSITE" id="PS50888"/>
    </source>
</evidence>
<dbReference type="Pfam" id="PF00010">
    <property type="entry name" value="HLH"/>
    <property type="match status" value="1"/>
</dbReference>
<dbReference type="PROSITE" id="PS51671">
    <property type="entry name" value="ACT"/>
    <property type="match status" value="1"/>
</dbReference>
<evidence type="ECO:0000256" key="2">
    <source>
        <dbReference type="ARBA" id="ARBA00005510"/>
    </source>
</evidence>
<gene>
    <name evidence="9" type="ORF">HU200_027335</name>
</gene>
<dbReference type="InterPro" id="IPR054502">
    <property type="entry name" value="bHLH-TF_ACT-like_plant"/>
</dbReference>
<dbReference type="SUPFAM" id="SSF47459">
    <property type="entry name" value="HLH, helix-loop-helix DNA-binding domain"/>
    <property type="match status" value="1"/>
</dbReference>
<dbReference type="OrthoDB" id="690068at2759"/>